<dbReference type="EMBL" id="CAJMXA010003805">
    <property type="protein sequence ID" value="CAE6516589.1"/>
    <property type="molecule type" value="Genomic_DNA"/>
</dbReference>
<evidence type="ECO:0000313" key="11">
    <source>
        <dbReference type="Proteomes" id="UP000663853"/>
    </source>
</evidence>
<evidence type="ECO:0000313" key="10">
    <source>
        <dbReference type="EMBL" id="CAE6516589.1"/>
    </source>
</evidence>
<dbReference type="AlphaFoldDB" id="A0A8H3D9N4"/>
<dbReference type="InterPro" id="IPR023128">
    <property type="entry name" value="Prot_N_Gln_amidohydro_ab_roll"/>
</dbReference>
<dbReference type="GO" id="GO:0070773">
    <property type="term" value="F:protein-N-terminal glutamine amidohydrolase activity"/>
    <property type="evidence" value="ECO:0007669"/>
    <property type="project" value="UniProtKB-UniRule"/>
</dbReference>
<evidence type="ECO:0000256" key="6">
    <source>
        <dbReference type="ARBA" id="ARBA00029677"/>
    </source>
</evidence>
<dbReference type="Gene3D" id="3.10.620.10">
    <property type="entry name" value="Protein N-terminal glutamine amidohydrolase, alpha beta roll"/>
    <property type="match status" value="1"/>
</dbReference>
<reference evidence="10" key="1">
    <citation type="submission" date="2021-01" db="EMBL/GenBank/DDBJ databases">
        <authorList>
            <person name="Kaushik A."/>
        </authorList>
    </citation>
    <scope>NUCLEOTIDE SEQUENCE</scope>
    <source>
        <strain evidence="10">AG6-10EEA</strain>
    </source>
</reference>
<keyword evidence="5 8" id="KW-0378">Hydrolase</keyword>
<protein>
    <recommendedName>
        <fullName evidence="4 8">Protein N-terminal glutamine amidohydrolase</fullName>
        <ecNumber evidence="3 8">3.5.1.122</ecNumber>
    </recommendedName>
    <alternativeName>
        <fullName evidence="6 8">Protein NH2-terminal glutamine deamidase</fullName>
    </alternativeName>
</protein>
<name>A0A8H3D9N4_9AGAM</name>
<evidence type="ECO:0000256" key="2">
    <source>
        <dbReference type="ARBA" id="ARBA00011245"/>
    </source>
</evidence>
<evidence type="ECO:0000256" key="4">
    <source>
        <dbReference type="ARBA" id="ARBA00021247"/>
    </source>
</evidence>
<comment type="function">
    <text evidence="8">Mediates the side-chain deamidation of N-terminal glutamine residues to glutamate, an important step in N-end rule pathway of protein degradation. Conversion of the resulting N-terminal glutamine to glutamate renders the protein susceptible to arginylation, polyubiquitination and degradation as specified by the N-end rule. Does not act on substrates with internal or C-terminal glutamine and does not act on non-glutamine residues in any position.</text>
</comment>
<evidence type="ECO:0000256" key="5">
    <source>
        <dbReference type="ARBA" id="ARBA00022801"/>
    </source>
</evidence>
<dbReference type="InterPro" id="IPR037132">
    <property type="entry name" value="N_Gln_amidohydro_ab_roll_sf"/>
</dbReference>
<evidence type="ECO:0000259" key="9">
    <source>
        <dbReference type="Pfam" id="PF09764"/>
    </source>
</evidence>
<comment type="caution">
    <text evidence="10">The sequence shown here is derived from an EMBL/GenBank/DDBJ whole genome shotgun (WGS) entry which is preliminary data.</text>
</comment>
<dbReference type="PANTHER" id="PTHR13035">
    <property type="entry name" value="PROTEIN N-TERMINAL GLUTAMINE AMIDOHYDROLASE"/>
    <property type="match status" value="1"/>
</dbReference>
<dbReference type="InterPro" id="IPR039733">
    <property type="entry name" value="NTAQ1"/>
</dbReference>
<evidence type="ECO:0000256" key="3">
    <source>
        <dbReference type="ARBA" id="ARBA00012718"/>
    </source>
</evidence>
<comment type="subunit">
    <text evidence="2 8">Monomer.</text>
</comment>
<dbReference type="Pfam" id="PF09764">
    <property type="entry name" value="Nt_Gln_amidase"/>
    <property type="match status" value="1"/>
</dbReference>
<dbReference type="PANTHER" id="PTHR13035:SF0">
    <property type="entry name" value="PROTEIN N-TERMINAL GLUTAMINE AMIDOHYDROLASE"/>
    <property type="match status" value="1"/>
</dbReference>
<dbReference type="EC" id="3.5.1.122" evidence="3 8"/>
<dbReference type="GO" id="GO:0008418">
    <property type="term" value="F:protein-N-terminal asparagine amidohydrolase activity"/>
    <property type="evidence" value="ECO:0007669"/>
    <property type="project" value="UniProtKB-UniRule"/>
</dbReference>
<evidence type="ECO:0000256" key="1">
    <source>
        <dbReference type="ARBA" id="ARBA00008985"/>
    </source>
</evidence>
<evidence type="ECO:0000256" key="8">
    <source>
        <dbReference type="RuleBase" id="RU367082"/>
    </source>
</evidence>
<feature type="domain" description="Protein N-terminal glutamine amidohydrolase alpha beta roll" evidence="9">
    <location>
        <begin position="20"/>
        <end position="222"/>
    </location>
</feature>
<comment type="catalytic activity">
    <reaction evidence="7 8">
        <text>N-terminal L-glutaminyl-[protein] + H2O = N-terminal L-glutamyl-[protein] + NH4(+)</text>
        <dbReference type="Rhea" id="RHEA:50680"/>
        <dbReference type="Rhea" id="RHEA-COMP:12668"/>
        <dbReference type="Rhea" id="RHEA-COMP:12777"/>
        <dbReference type="ChEBI" id="CHEBI:15377"/>
        <dbReference type="ChEBI" id="CHEBI:28938"/>
        <dbReference type="ChEBI" id="CHEBI:64721"/>
        <dbReference type="ChEBI" id="CHEBI:64722"/>
        <dbReference type="EC" id="3.5.1.122"/>
    </reaction>
</comment>
<dbReference type="OrthoDB" id="1887033at2759"/>
<sequence length="247" mass="27540">MSTLLDPVVEKIILELNTPYTSCYCEENVYLACQALIQSGSPHLQAIYAVFLSNPTKTVLIWGQKAAQHKTDIGCPVVWDYHVIMIIVASPKENEPHLTIADRTYVVDFDSIFGTLTSWKDYTSFTFQSHLFEGGVFDATLQSMFRVIPASRYIDEFASDRSHMVKVDAEGAMRYAMPPPSYDVIVGPGAGAKRVTNNLMDEFVSMSGNNVPGSKVLRMDDFLSLRWLHIRDDGSLGDHGVLEPIPN</sequence>
<evidence type="ECO:0000256" key="7">
    <source>
        <dbReference type="ARBA" id="ARBA00048768"/>
    </source>
</evidence>
<comment type="similarity">
    <text evidence="1 8">Belongs to the NTAQ1 family.</text>
</comment>
<dbReference type="Proteomes" id="UP000663853">
    <property type="component" value="Unassembled WGS sequence"/>
</dbReference>
<dbReference type="GO" id="GO:0005634">
    <property type="term" value="C:nucleus"/>
    <property type="evidence" value="ECO:0007669"/>
    <property type="project" value="TreeGrafter"/>
</dbReference>
<dbReference type="GO" id="GO:0005829">
    <property type="term" value="C:cytosol"/>
    <property type="evidence" value="ECO:0007669"/>
    <property type="project" value="TreeGrafter"/>
</dbReference>
<organism evidence="10 11">
    <name type="scientific">Rhizoctonia solani</name>
    <dbReference type="NCBI Taxonomy" id="456999"/>
    <lineage>
        <taxon>Eukaryota</taxon>
        <taxon>Fungi</taxon>
        <taxon>Dikarya</taxon>
        <taxon>Basidiomycota</taxon>
        <taxon>Agaricomycotina</taxon>
        <taxon>Agaricomycetes</taxon>
        <taxon>Cantharellales</taxon>
        <taxon>Ceratobasidiaceae</taxon>
        <taxon>Rhizoctonia</taxon>
    </lineage>
</organism>
<gene>
    <name evidence="10" type="ORF">RDB_LOCUS137776</name>
</gene>
<accession>A0A8H3D9N4</accession>
<proteinExistence type="inferred from homology"/>